<dbReference type="EMBL" id="HBUF01107378">
    <property type="protein sequence ID" value="CAG6639468.1"/>
    <property type="molecule type" value="Transcribed_RNA"/>
</dbReference>
<accession>A0A8D8VYQ0</accession>
<evidence type="ECO:0000256" key="1">
    <source>
        <dbReference type="SAM" id="MobiDB-lite"/>
    </source>
</evidence>
<feature type="region of interest" description="Disordered" evidence="1">
    <location>
        <begin position="432"/>
        <end position="507"/>
    </location>
</feature>
<evidence type="ECO:0000313" key="2">
    <source>
        <dbReference type="EMBL" id="CAG6639468.1"/>
    </source>
</evidence>
<proteinExistence type="predicted"/>
<protein>
    <submittedName>
        <fullName evidence="2">Uncharacterized protein</fullName>
    </submittedName>
</protein>
<feature type="compositionally biased region" description="Polar residues" evidence="1">
    <location>
        <begin position="432"/>
        <end position="441"/>
    </location>
</feature>
<sequence length="507" mass="55996">MASPGGLFISLGALFDEPSDDVILNRLKTLAAEILPEGWRVWQLVHSYAEPSVDPAVLNKLRFALPTEGIARAFDPAAVSLKEHPFRDMRVKMLEWPFCRGLIFSPSSLSMMIRGSALQHEFVMQSISGLRSSFLSREAADQLLSGESHSLPARRSSRSSNEVAEPQDSRLGALEKRFASQDARTKRVEDTLAEILKQVRRRDPSPVSEDEVSVASSSSFHSSLSGSRGCWVPPPLLQEEIVVEPDLPPAPFAFAPVTKEREPDIPEPSAELEATGVACQRFNSKAWCNIRYLEAQKELQAGGSFARLQVNPELLGRSSAFGDLLANTEGALGSLCHGLLLQRQVLADAINQVIEKHPAAAPDLRMSLSGSDSQFRQSSDNLLQFVCGKRAELIESRRKIVESNTNVPPRILRDIPPAGGFLFEPKQLADTLRNQPGTSRAPQRRHPHNATLRKPAPRGHRDQDSRPFSAARKRPAPSNDYQASKRKKIADKAGKSRGHKFPDKRRV</sequence>
<feature type="compositionally biased region" description="Basic residues" evidence="1">
    <location>
        <begin position="484"/>
        <end position="507"/>
    </location>
</feature>
<name>A0A8D8VYQ0_9HEMI</name>
<organism evidence="2">
    <name type="scientific">Cacopsylla melanoneura</name>
    <dbReference type="NCBI Taxonomy" id="428564"/>
    <lineage>
        <taxon>Eukaryota</taxon>
        <taxon>Metazoa</taxon>
        <taxon>Ecdysozoa</taxon>
        <taxon>Arthropoda</taxon>
        <taxon>Hexapoda</taxon>
        <taxon>Insecta</taxon>
        <taxon>Pterygota</taxon>
        <taxon>Neoptera</taxon>
        <taxon>Paraneoptera</taxon>
        <taxon>Hemiptera</taxon>
        <taxon>Sternorrhyncha</taxon>
        <taxon>Psylloidea</taxon>
        <taxon>Psyllidae</taxon>
        <taxon>Psyllinae</taxon>
        <taxon>Cacopsylla</taxon>
    </lineage>
</organism>
<feature type="region of interest" description="Disordered" evidence="1">
    <location>
        <begin position="146"/>
        <end position="172"/>
    </location>
</feature>
<dbReference type="AlphaFoldDB" id="A0A8D8VYQ0"/>
<reference evidence="2" key="1">
    <citation type="submission" date="2021-05" db="EMBL/GenBank/DDBJ databases">
        <authorList>
            <person name="Alioto T."/>
            <person name="Alioto T."/>
            <person name="Gomez Garrido J."/>
        </authorList>
    </citation>
    <scope>NUCLEOTIDE SEQUENCE</scope>
</reference>